<evidence type="ECO:0000259" key="4">
    <source>
        <dbReference type="PROSITE" id="PS50893"/>
    </source>
</evidence>
<evidence type="ECO:0000313" key="6">
    <source>
        <dbReference type="Proteomes" id="UP000228921"/>
    </source>
</evidence>
<sequence>MSKIIAENVTIRYADRGGVGEVTAVQDVSFSVSEGEFVCLVGPSGCGKTSLLRAIAGLQPISSGTLRVQRSDEKRPATAMVFQGAAVFPWLTVLENVSYGLRTRGIPYAQQIAIAREWIARVKLERFAEAYPHQLSGGMQQRVGLARAFAYNAEVLLMDEPFGALDAQTRLILQDTLLELWQASGSTVIFVTHSIDEALTLADRLLVMSARPGRILSDERVKIPRPREAVALRNDPHYGALFGKVWSLLRAQVA</sequence>
<dbReference type="GO" id="GO:0005524">
    <property type="term" value="F:ATP binding"/>
    <property type="evidence" value="ECO:0007669"/>
    <property type="project" value="UniProtKB-KW"/>
</dbReference>
<keyword evidence="5" id="KW-0808">Transferase</keyword>
<dbReference type="GO" id="GO:0016757">
    <property type="term" value="F:glycosyltransferase activity"/>
    <property type="evidence" value="ECO:0007669"/>
    <property type="project" value="UniProtKB-KW"/>
</dbReference>
<evidence type="ECO:0000313" key="5">
    <source>
        <dbReference type="EMBL" id="PJF31486.1"/>
    </source>
</evidence>
<dbReference type="Gene3D" id="3.40.50.300">
    <property type="entry name" value="P-loop containing nucleotide triphosphate hydrolases"/>
    <property type="match status" value="1"/>
</dbReference>
<evidence type="ECO:0000256" key="1">
    <source>
        <dbReference type="ARBA" id="ARBA00022448"/>
    </source>
</evidence>
<comment type="caution">
    <text evidence="5">The sequence shown here is derived from an EMBL/GenBank/DDBJ whole genome shotgun (WGS) entry which is preliminary data.</text>
</comment>
<reference evidence="5 6" key="1">
    <citation type="submission" date="2017-11" db="EMBL/GenBank/DDBJ databases">
        <title>Evolution of Phototrophy in the Chloroflexi Phylum Driven by Horizontal Gene Transfer.</title>
        <authorList>
            <person name="Ward L.M."/>
            <person name="Hemp J."/>
            <person name="Shih P.M."/>
            <person name="Mcglynn S.E."/>
            <person name="Fischer W."/>
        </authorList>
    </citation>
    <scope>NUCLEOTIDE SEQUENCE [LARGE SCALE GENOMIC DNA]</scope>
    <source>
        <strain evidence="5">CP2_2F</strain>
    </source>
</reference>
<dbReference type="PROSITE" id="PS00211">
    <property type="entry name" value="ABC_TRANSPORTER_1"/>
    <property type="match status" value="1"/>
</dbReference>
<dbReference type="InterPro" id="IPR017871">
    <property type="entry name" value="ABC_transporter-like_CS"/>
</dbReference>
<dbReference type="Pfam" id="PF00005">
    <property type="entry name" value="ABC_tran"/>
    <property type="match status" value="1"/>
</dbReference>
<feature type="domain" description="ABC transporter" evidence="4">
    <location>
        <begin position="4"/>
        <end position="235"/>
    </location>
</feature>
<dbReference type="GO" id="GO:0016887">
    <property type="term" value="F:ATP hydrolysis activity"/>
    <property type="evidence" value="ECO:0007669"/>
    <property type="project" value="InterPro"/>
</dbReference>
<name>A0A2M8P1S5_9CHLR</name>
<keyword evidence="2" id="KW-0547">Nucleotide-binding</keyword>
<keyword evidence="1" id="KW-0813">Transport</keyword>
<keyword evidence="5" id="KW-0328">Glycosyltransferase</keyword>
<dbReference type="SMART" id="SM00382">
    <property type="entry name" value="AAA"/>
    <property type="match status" value="1"/>
</dbReference>
<dbReference type="PANTHER" id="PTHR42788:SF13">
    <property type="entry name" value="ALIPHATIC SULFONATES IMPORT ATP-BINDING PROTEIN SSUB"/>
    <property type="match status" value="1"/>
</dbReference>
<accession>A0A2M8P1S5</accession>
<dbReference type="InterPro" id="IPR027417">
    <property type="entry name" value="P-loop_NTPase"/>
</dbReference>
<gene>
    <name evidence="5" type="ORF">CUN51_03925</name>
</gene>
<dbReference type="InterPro" id="IPR003593">
    <property type="entry name" value="AAA+_ATPase"/>
</dbReference>
<dbReference type="Proteomes" id="UP000228921">
    <property type="component" value="Unassembled WGS sequence"/>
</dbReference>
<proteinExistence type="predicted"/>
<dbReference type="InterPro" id="IPR003439">
    <property type="entry name" value="ABC_transporter-like_ATP-bd"/>
</dbReference>
<dbReference type="SUPFAM" id="SSF52540">
    <property type="entry name" value="P-loop containing nucleoside triphosphate hydrolases"/>
    <property type="match status" value="1"/>
</dbReference>
<dbReference type="PANTHER" id="PTHR42788">
    <property type="entry name" value="TAURINE IMPORT ATP-BINDING PROTEIN-RELATED"/>
    <property type="match status" value="1"/>
</dbReference>
<organism evidence="5 6">
    <name type="scientific">Candidatus Thermofonsia Clade 1 bacterium</name>
    <dbReference type="NCBI Taxonomy" id="2364210"/>
    <lineage>
        <taxon>Bacteria</taxon>
        <taxon>Bacillati</taxon>
        <taxon>Chloroflexota</taxon>
        <taxon>Candidatus Thermofontia</taxon>
        <taxon>Candidatus Thermofonsia Clade 1</taxon>
    </lineage>
</organism>
<protein>
    <submittedName>
        <fullName evidence="5">Mannosyltransferase</fullName>
    </submittedName>
</protein>
<dbReference type="EMBL" id="PGTK01000003">
    <property type="protein sequence ID" value="PJF31486.1"/>
    <property type="molecule type" value="Genomic_DNA"/>
</dbReference>
<dbReference type="AlphaFoldDB" id="A0A2M8P1S5"/>
<evidence type="ECO:0000256" key="3">
    <source>
        <dbReference type="ARBA" id="ARBA00022840"/>
    </source>
</evidence>
<dbReference type="CDD" id="cd03293">
    <property type="entry name" value="ABC_NrtD_SsuB_transporters"/>
    <property type="match status" value="1"/>
</dbReference>
<dbReference type="PROSITE" id="PS50893">
    <property type="entry name" value="ABC_TRANSPORTER_2"/>
    <property type="match status" value="1"/>
</dbReference>
<dbReference type="InterPro" id="IPR050166">
    <property type="entry name" value="ABC_transporter_ATP-bind"/>
</dbReference>
<evidence type="ECO:0000256" key="2">
    <source>
        <dbReference type="ARBA" id="ARBA00022741"/>
    </source>
</evidence>
<keyword evidence="3" id="KW-0067">ATP-binding</keyword>